<gene>
    <name evidence="1" type="ORF">CCMSSC00406_0005659</name>
</gene>
<protein>
    <submittedName>
        <fullName evidence="1">Uncharacterized protein</fullName>
    </submittedName>
</protein>
<dbReference type="EMBL" id="WQMT02000006">
    <property type="protein sequence ID" value="KAG9221834.1"/>
    <property type="molecule type" value="Genomic_DNA"/>
</dbReference>
<keyword evidence="2" id="KW-1185">Reference proteome</keyword>
<reference evidence="1 2" key="1">
    <citation type="journal article" date="2021" name="Appl. Environ. Microbiol.">
        <title>Genetic linkage and physical mapping for an oyster mushroom Pleurotus cornucopiae and QTL analysis for the trait cap color.</title>
        <authorList>
            <person name="Zhang Y."/>
            <person name="Gao W."/>
            <person name="Sonnenberg A."/>
            <person name="Chen Q."/>
            <person name="Zhang J."/>
            <person name="Huang C."/>
        </authorList>
    </citation>
    <scope>NUCLEOTIDE SEQUENCE [LARGE SCALE GENOMIC DNA]</scope>
    <source>
        <strain evidence="1">CCMSSC00406</strain>
    </source>
</reference>
<proteinExistence type="predicted"/>
<organism evidence="1 2">
    <name type="scientific">Pleurotus cornucopiae</name>
    <name type="common">Cornucopia mushroom</name>
    <dbReference type="NCBI Taxonomy" id="5321"/>
    <lineage>
        <taxon>Eukaryota</taxon>
        <taxon>Fungi</taxon>
        <taxon>Dikarya</taxon>
        <taxon>Basidiomycota</taxon>
        <taxon>Agaricomycotina</taxon>
        <taxon>Agaricomycetes</taxon>
        <taxon>Agaricomycetidae</taxon>
        <taxon>Agaricales</taxon>
        <taxon>Pleurotineae</taxon>
        <taxon>Pleurotaceae</taxon>
        <taxon>Pleurotus</taxon>
    </lineage>
</organism>
<dbReference type="Proteomes" id="UP000824881">
    <property type="component" value="Unassembled WGS sequence"/>
</dbReference>
<accession>A0ACB7IUF4</accession>
<evidence type="ECO:0000313" key="1">
    <source>
        <dbReference type="EMBL" id="KAG9221834.1"/>
    </source>
</evidence>
<comment type="caution">
    <text evidence="1">The sequence shown here is derived from an EMBL/GenBank/DDBJ whole genome shotgun (WGS) entry which is preliminary data.</text>
</comment>
<sequence>MFVFGSESAKVRLQPSFTLLDVTNTHWGALSQTHKTGKRSPSAPSTWARKRVQLSPELLRGVFEHFNNADNARNARVCRNWRDGALALVWRCVDLGDTLRLLAPLVKNKKGGFYKFSRNVSVQDWERFDVYAKRVQQLTAHPKKQYDLSVARVIGCTRQRLEIFPRLKALAFENLSVTLPYIAPSVPTLRHLTVTAPQDLAASLDVAIEMIKSLGHLQSLRLPLQ</sequence>
<evidence type="ECO:0000313" key="2">
    <source>
        <dbReference type="Proteomes" id="UP000824881"/>
    </source>
</evidence>
<name>A0ACB7IUF4_PLECO</name>